<feature type="domain" description="HTH luxR-type" evidence="4">
    <location>
        <begin position="171"/>
        <end position="236"/>
    </location>
</feature>
<dbReference type="Gene3D" id="3.30.450.80">
    <property type="entry name" value="Transcription factor LuxR-like, autoinducer-binding domain"/>
    <property type="match status" value="1"/>
</dbReference>
<dbReference type="Pfam" id="PF03472">
    <property type="entry name" value="Autoind_bind"/>
    <property type="match status" value="1"/>
</dbReference>
<accession>A0A7X1GEV3</accession>
<gene>
    <name evidence="5" type="ORF">H7995_15410</name>
</gene>
<dbReference type="InterPro" id="IPR005143">
    <property type="entry name" value="TF_LuxR_autoind-bd_dom"/>
</dbReference>
<keyword evidence="2" id="KW-0238">DNA-binding</keyword>
<dbReference type="Gene3D" id="1.10.10.10">
    <property type="entry name" value="Winged helix-like DNA-binding domain superfamily/Winged helix DNA-binding domain"/>
    <property type="match status" value="1"/>
</dbReference>
<dbReference type="InterPro" id="IPR000792">
    <property type="entry name" value="Tscrpt_reg_LuxR_C"/>
</dbReference>
<organism evidence="5 6">
    <name type="scientific">Pseudomonas kielensis</name>
    <dbReference type="NCBI Taxonomy" id="2762577"/>
    <lineage>
        <taxon>Bacteria</taxon>
        <taxon>Pseudomonadati</taxon>
        <taxon>Pseudomonadota</taxon>
        <taxon>Gammaproteobacteria</taxon>
        <taxon>Pseudomonadales</taxon>
        <taxon>Pseudomonadaceae</taxon>
        <taxon>Pseudomonas</taxon>
    </lineage>
</organism>
<keyword evidence="6" id="KW-1185">Reference proteome</keyword>
<dbReference type="AlphaFoldDB" id="A0A7X1GEV3"/>
<evidence type="ECO:0000256" key="3">
    <source>
        <dbReference type="ARBA" id="ARBA00023163"/>
    </source>
</evidence>
<dbReference type="InterPro" id="IPR016032">
    <property type="entry name" value="Sig_transdc_resp-reg_C-effctor"/>
</dbReference>
<dbReference type="SMART" id="SM00421">
    <property type="entry name" value="HTH_LUXR"/>
    <property type="match status" value="1"/>
</dbReference>
<dbReference type="GO" id="GO:0003677">
    <property type="term" value="F:DNA binding"/>
    <property type="evidence" value="ECO:0007669"/>
    <property type="project" value="UniProtKB-KW"/>
</dbReference>
<evidence type="ECO:0000256" key="1">
    <source>
        <dbReference type="ARBA" id="ARBA00023015"/>
    </source>
</evidence>
<comment type="caution">
    <text evidence="5">The sequence shown here is derived from an EMBL/GenBank/DDBJ whole genome shotgun (WGS) entry which is preliminary data.</text>
</comment>
<dbReference type="Pfam" id="PF00196">
    <property type="entry name" value="GerE"/>
    <property type="match status" value="1"/>
</dbReference>
<dbReference type="SUPFAM" id="SSF75516">
    <property type="entry name" value="Pheromone-binding domain of LuxR-like quorum-sensing transcription factors"/>
    <property type="match status" value="1"/>
</dbReference>
<dbReference type="InterPro" id="IPR036388">
    <property type="entry name" value="WH-like_DNA-bd_sf"/>
</dbReference>
<dbReference type="PANTHER" id="PTHR44688:SF16">
    <property type="entry name" value="DNA-BINDING TRANSCRIPTIONAL ACTIVATOR DEVR_DOSR"/>
    <property type="match status" value="1"/>
</dbReference>
<dbReference type="Proteomes" id="UP000526003">
    <property type="component" value="Unassembled WGS sequence"/>
</dbReference>
<proteinExistence type="predicted"/>
<sequence length="238" mass="26976">MEIWKETQLRKLAVESNVETAYRIALNFFNSMGYEYCAFSTTAHLAGQRFDSVNLNNYPHDWNTEYEKNHYSSIDPIVAHCHHSILPIVWDSKTFAKAPALWHALEEQGLQHGWSQPARDPNGQSVSMLSMARSHCQISAFELYEHLGYAVFISHALHSLAMQRLCNQHPQCVNVTHLSPREIEVLRWSADGKTASDIATILNLSERTVNFHVSSSIRKLGVSNKISAVVKAARSRMI</sequence>
<evidence type="ECO:0000313" key="6">
    <source>
        <dbReference type="Proteomes" id="UP000526003"/>
    </source>
</evidence>
<dbReference type="SUPFAM" id="SSF46894">
    <property type="entry name" value="C-terminal effector domain of the bipartite response regulators"/>
    <property type="match status" value="1"/>
</dbReference>
<evidence type="ECO:0000313" key="5">
    <source>
        <dbReference type="EMBL" id="MBC2691184.1"/>
    </source>
</evidence>
<dbReference type="PROSITE" id="PS00622">
    <property type="entry name" value="HTH_LUXR_1"/>
    <property type="match status" value="1"/>
</dbReference>
<dbReference type="EMBL" id="JACMYG010000014">
    <property type="protein sequence ID" value="MBC2691184.1"/>
    <property type="molecule type" value="Genomic_DNA"/>
</dbReference>
<dbReference type="InterPro" id="IPR036693">
    <property type="entry name" value="TF_LuxR_autoind-bd_dom_sf"/>
</dbReference>
<evidence type="ECO:0000256" key="2">
    <source>
        <dbReference type="ARBA" id="ARBA00023125"/>
    </source>
</evidence>
<dbReference type="PANTHER" id="PTHR44688">
    <property type="entry name" value="DNA-BINDING TRANSCRIPTIONAL ACTIVATOR DEVR_DOSR"/>
    <property type="match status" value="1"/>
</dbReference>
<dbReference type="RefSeq" id="WP_166591526.1">
    <property type="nucleotide sequence ID" value="NZ_CP090311.1"/>
</dbReference>
<keyword evidence="3" id="KW-0804">Transcription</keyword>
<dbReference type="GO" id="GO:0006355">
    <property type="term" value="P:regulation of DNA-templated transcription"/>
    <property type="evidence" value="ECO:0007669"/>
    <property type="project" value="InterPro"/>
</dbReference>
<protein>
    <submittedName>
        <fullName evidence="5">LuxR family transcriptional regulator</fullName>
    </submittedName>
</protein>
<dbReference type="PRINTS" id="PR00038">
    <property type="entry name" value="HTHLUXR"/>
</dbReference>
<reference evidence="5 6" key="1">
    <citation type="submission" date="2020-08" db="EMBL/GenBank/DDBJ databases">
        <title>Pseudomonas sp. nov.</title>
        <authorList>
            <person name="Gieschler S."/>
            <person name="Fiedler G."/>
            <person name="Brinks E."/>
            <person name="Boehnlein C."/>
            <person name="Franz C.M.A.P."/>
            <person name="Kabisch J."/>
        </authorList>
    </citation>
    <scope>NUCLEOTIDE SEQUENCE [LARGE SCALE GENOMIC DNA]</scope>
    <source>
        <strain evidence="5 6">MBT-1</strain>
    </source>
</reference>
<evidence type="ECO:0000259" key="4">
    <source>
        <dbReference type="PROSITE" id="PS50043"/>
    </source>
</evidence>
<keyword evidence="1" id="KW-0805">Transcription regulation</keyword>
<name>A0A7X1GEV3_9PSED</name>
<dbReference type="PROSITE" id="PS50043">
    <property type="entry name" value="HTH_LUXR_2"/>
    <property type="match status" value="1"/>
</dbReference>
<dbReference type="CDD" id="cd06170">
    <property type="entry name" value="LuxR_C_like"/>
    <property type="match status" value="1"/>
</dbReference>